<evidence type="ECO:0000313" key="3">
    <source>
        <dbReference type="Proteomes" id="UP000012047"/>
    </source>
</evidence>
<protein>
    <submittedName>
        <fullName evidence="2">Uncharacterized protein</fullName>
    </submittedName>
</protein>
<sequence>MRGTMMSEFTQPKIIPIENRPPKSKVFMKCIVVPIIIFLIIAKVFSFGWFGSLFFGIWLLWFVIIYYFYTYGNTYFAGMTEQLTRQGEQFNYHNRGVWINSQHKTIILFDEPEQRLVKYPFDYITSVGHFNLVEDKVSYSSTVSSNPITGTHIQHHEHRSPVKREYQVNIGTRDPFKPHYRLKVLFPWRSPKMASEIRQLLSADHYQ</sequence>
<evidence type="ECO:0000313" key="2">
    <source>
        <dbReference type="EMBL" id="EEY94707.1"/>
    </source>
</evidence>
<feature type="transmembrane region" description="Helical" evidence="1">
    <location>
        <begin position="51"/>
        <end position="69"/>
    </location>
</feature>
<gene>
    <name evidence="2" type="ORF">HMPREF0016_03222</name>
</gene>
<proteinExistence type="predicted"/>
<dbReference type="EMBL" id="GG704976">
    <property type="protein sequence ID" value="EEY94707.1"/>
    <property type="molecule type" value="Genomic_DNA"/>
</dbReference>
<feature type="transmembrane region" description="Helical" evidence="1">
    <location>
        <begin position="26"/>
        <end position="45"/>
    </location>
</feature>
<reference evidence="3" key="1">
    <citation type="journal article" date="2012" name="PLoS ONE">
        <title>The success of Acinetobacter species; genetic, metabolic and virulence attributes.</title>
        <authorList>
            <person name="Peleg A.Y."/>
            <person name="de Breij A."/>
            <person name="Adams M.D."/>
            <person name="Cerqueira G.M."/>
            <person name="Mocali S."/>
            <person name="Galardini M."/>
            <person name="Nibbering P.H."/>
            <person name="Earl A.M."/>
            <person name="Ward D.V."/>
            <person name="Paterson D.L."/>
            <person name="Seifert H."/>
            <person name="Dijkshoorn L."/>
        </authorList>
    </citation>
    <scope>NUCLEOTIDE SEQUENCE [LARGE SCALE GENOMIC DNA]</scope>
    <source>
        <strain evidence="3">SH046</strain>
    </source>
</reference>
<dbReference type="Proteomes" id="UP000012047">
    <property type="component" value="Unassembled WGS sequence"/>
</dbReference>
<keyword evidence="1" id="KW-0472">Membrane</keyword>
<dbReference type="HOGENOM" id="CLU_1352212_0_0_6"/>
<organism evidence="2 3">
    <name type="scientific">Acinetobacter johnsonii SH046</name>
    <dbReference type="NCBI Taxonomy" id="575586"/>
    <lineage>
        <taxon>Bacteria</taxon>
        <taxon>Pseudomonadati</taxon>
        <taxon>Pseudomonadota</taxon>
        <taxon>Gammaproteobacteria</taxon>
        <taxon>Moraxellales</taxon>
        <taxon>Moraxellaceae</taxon>
        <taxon>Acinetobacter</taxon>
    </lineage>
</organism>
<accession>D0SH99</accession>
<dbReference type="eggNOG" id="ENOG5030SWR">
    <property type="taxonomic scope" value="Bacteria"/>
</dbReference>
<dbReference type="AlphaFoldDB" id="D0SH99"/>
<name>D0SH99_ACIJO</name>
<evidence type="ECO:0000256" key="1">
    <source>
        <dbReference type="SAM" id="Phobius"/>
    </source>
</evidence>
<keyword evidence="1" id="KW-0812">Transmembrane</keyword>
<keyword evidence="1" id="KW-1133">Transmembrane helix</keyword>